<dbReference type="PANTHER" id="PTHR30349:SF41">
    <property type="entry name" value="INTEGRASE_RECOMBINASE PROTEIN MJ0367-RELATED"/>
    <property type="match status" value="1"/>
</dbReference>
<keyword evidence="3" id="KW-0233">DNA recombination</keyword>
<organism evidence="6 7">
    <name type="scientific">Asanoa ishikariensis</name>
    <dbReference type="NCBI Taxonomy" id="137265"/>
    <lineage>
        <taxon>Bacteria</taxon>
        <taxon>Bacillati</taxon>
        <taxon>Actinomycetota</taxon>
        <taxon>Actinomycetes</taxon>
        <taxon>Micromonosporales</taxon>
        <taxon>Micromonosporaceae</taxon>
        <taxon>Asanoa</taxon>
    </lineage>
</organism>
<dbReference type="InterPro" id="IPR010998">
    <property type="entry name" value="Integrase_recombinase_N"/>
</dbReference>
<evidence type="ECO:0000256" key="2">
    <source>
        <dbReference type="ARBA" id="ARBA00023125"/>
    </source>
</evidence>
<evidence type="ECO:0000313" key="6">
    <source>
        <dbReference type="EMBL" id="SDZ65111.1"/>
    </source>
</evidence>
<dbReference type="PANTHER" id="PTHR30349">
    <property type="entry name" value="PHAGE INTEGRASE-RELATED"/>
    <property type="match status" value="1"/>
</dbReference>
<evidence type="ECO:0000256" key="1">
    <source>
        <dbReference type="ARBA" id="ARBA00008857"/>
    </source>
</evidence>
<sequence>MTGATDRHQRHLGMVLGLLEELGITPEQLIEGTATMTSAATATFDEYVPRLWEAVSPGSRRVYGPYWKRICQRWGHRRITEPTPLEIKQLAEEIRADAVVRRNARGGRTAAEHLISALRCLYRHAVLDGLLHEADNPAAKVAKPRRLASTRRALTDTQLSAIREAAAATGNDPELDCLLLRLHVETACRRGGALALRPQDLDPELCLINLREKGGTSRWQPISPTLMGSLNSHHSERGRHDLTGRLLRYRDNRPLTSRRYDHLWQRVGAELPWVRTQQVSTHWLRHTTLTWVERHCGYAVARAFAGHVQPRNAGTTLTYVQAEIHEVAAALSQLTGEAHPLTGSNRSLGVGDASNDGTV</sequence>
<dbReference type="PROSITE" id="PS51898">
    <property type="entry name" value="TYR_RECOMBINASE"/>
    <property type="match status" value="1"/>
</dbReference>
<reference evidence="7" key="1">
    <citation type="submission" date="2016-10" db="EMBL/GenBank/DDBJ databases">
        <authorList>
            <person name="Varghese N."/>
            <person name="Submissions S."/>
        </authorList>
    </citation>
    <scope>NUCLEOTIDE SEQUENCE [LARGE SCALE GENOMIC DNA]</scope>
    <source>
        <strain evidence="7">DSM 44718</strain>
    </source>
</reference>
<dbReference type="SUPFAM" id="SSF56349">
    <property type="entry name" value="DNA breaking-rejoining enzymes"/>
    <property type="match status" value="1"/>
</dbReference>
<evidence type="ECO:0000256" key="4">
    <source>
        <dbReference type="SAM" id="MobiDB-lite"/>
    </source>
</evidence>
<feature type="region of interest" description="Disordered" evidence="4">
    <location>
        <begin position="338"/>
        <end position="359"/>
    </location>
</feature>
<dbReference type="InterPro" id="IPR050090">
    <property type="entry name" value="Tyrosine_recombinase_XerCD"/>
</dbReference>
<dbReference type="GO" id="GO:0006310">
    <property type="term" value="P:DNA recombination"/>
    <property type="evidence" value="ECO:0007669"/>
    <property type="project" value="UniProtKB-KW"/>
</dbReference>
<gene>
    <name evidence="6" type="ORF">SAMN05421684_7929</name>
</gene>
<dbReference type="AlphaFoldDB" id="A0A1H3USW4"/>
<dbReference type="Gene3D" id="1.10.150.130">
    <property type="match status" value="1"/>
</dbReference>
<dbReference type="GO" id="GO:0015074">
    <property type="term" value="P:DNA integration"/>
    <property type="evidence" value="ECO:0007669"/>
    <property type="project" value="InterPro"/>
</dbReference>
<evidence type="ECO:0000259" key="5">
    <source>
        <dbReference type="PROSITE" id="PS51898"/>
    </source>
</evidence>
<evidence type="ECO:0000256" key="3">
    <source>
        <dbReference type="ARBA" id="ARBA00023172"/>
    </source>
</evidence>
<proteinExistence type="inferred from homology"/>
<dbReference type="EMBL" id="FNQB01000005">
    <property type="protein sequence ID" value="SDZ65111.1"/>
    <property type="molecule type" value="Genomic_DNA"/>
</dbReference>
<dbReference type="CDD" id="cd00397">
    <property type="entry name" value="DNA_BRE_C"/>
    <property type="match status" value="1"/>
</dbReference>
<dbReference type="STRING" id="137265.SAMN05421684_7929"/>
<accession>A0A1H3USW4</accession>
<evidence type="ECO:0000313" key="7">
    <source>
        <dbReference type="Proteomes" id="UP000199632"/>
    </source>
</evidence>
<feature type="domain" description="Tyr recombinase" evidence="5">
    <location>
        <begin position="149"/>
        <end position="332"/>
    </location>
</feature>
<dbReference type="RefSeq" id="WP_239084039.1">
    <property type="nucleotide sequence ID" value="NZ_BOND01000029.1"/>
</dbReference>
<keyword evidence="2" id="KW-0238">DNA-binding</keyword>
<dbReference type="Gene3D" id="1.10.443.10">
    <property type="entry name" value="Intergrase catalytic core"/>
    <property type="match status" value="1"/>
</dbReference>
<protein>
    <submittedName>
        <fullName evidence="6">Site-specific recombinase XerD</fullName>
    </submittedName>
</protein>
<dbReference type="InterPro" id="IPR013762">
    <property type="entry name" value="Integrase-like_cat_sf"/>
</dbReference>
<dbReference type="InterPro" id="IPR011010">
    <property type="entry name" value="DNA_brk_join_enz"/>
</dbReference>
<dbReference type="Proteomes" id="UP000199632">
    <property type="component" value="Unassembled WGS sequence"/>
</dbReference>
<dbReference type="GO" id="GO:0003677">
    <property type="term" value="F:DNA binding"/>
    <property type="evidence" value="ECO:0007669"/>
    <property type="project" value="UniProtKB-KW"/>
</dbReference>
<comment type="similarity">
    <text evidence="1">Belongs to the 'phage' integrase family.</text>
</comment>
<dbReference type="InterPro" id="IPR002104">
    <property type="entry name" value="Integrase_catalytic"/>
</dbReference>
<name>A0A1H3USW4_9ACTN</name>
<keyword evidence="7" id="KW-1185">Reference proteome</keyword>
<dbReference type="Pfam" id="PF00589">
    <property type="entry name" value="Phage_integrase"/>
    <property type="match status" value="1"/>
</dbReference>